<reference evidence="2 3" key="1">
    <citation type="submission" date="2017-10" db="EMBL/GenBank/DDBJ databases">
        <title>Frigbacter circumglobatus gen. nov. sp. nov., isolated from sediment cultured in situ.</title>
        <authorList>
            <person name="Zhao Z."/>
        </authorList>
    </citation>
    <scope>NUCLEOTIDE SEQUENCE [LARGE SCALE GENOMIC DNA]</scope>
    <source>
        <strain evidence="2 3">ZYL</strain>
    </source>
</reference>
<organism evidence="2 3">
    <name type="scientific">Paremcibacter congregatus</name>
    <dbReference type="NCBI Taxonomy" id="2043170"/>
    <lineage>
        <taxon>Bacteria</taxon>
        <taxon>Pseudomonadati</taxon>
        <taxon>Pseudomonadota</taxon>
        <taxon>Alphaproteobacteria</taxon>
        <taxon>Emcibacterales</taxon>
        <taxon>Emcibacteraceae</taxon>
        <taxon>Paremcibacter</taxon>
    </lineage>
</organism>
<feature type="transmembrane region" description="Helical" evidence="1">
    <location>
        <begin position="45"/>
        <end position="66"/>
    </location>
</feature>
<evidence type="ECO:0000313" key="2">
    <source>
        <dbReference type="EMBL" id="PHZ84776.1"/>
    </source>
</evidence>
<keyword evidence="1" id="KW-0812">Transmembrane</keyword>
<keyword evidence="1" id="KW-0472">Membrane</keyword>
<dbReference type="Proteomes" id="UP000229730">
    <property type="component" value="Unassembled WGS sequence"/>
</dbReference>
<proteinExistence type="predicted"/>
<keyword evidence="3" id="KW-1185">Reference proteome</keyword>
<evidence type="ECO:0000313" key="3">
    <source>
        <dbReference type="Proteomes" id="UP000229730"/>
    </source>
</evidence>
<sequence length="69" mass="7941">MNLGYQNNNTDQCYSLHYVNSLITFLFDNYSSDALTITAAKHVDVAITLVVSPYLYFLFPISYFLIFSE</sequence>
<dbReference type="EMBL" id="PDEM01000022">
    <property type="protein sequence ID" value="PHZ84776.1"/>
    <property type="molecule type" value="Genomic_DNA"/>
</dbReference>
<accession>A0A2G4YTK6</accession>
<gene>
    <name evidence="2" type="ORF">CRD36_10115</name>
</gene>
<comment type="caution">
    <text evidence="2">The sequence shown here is derived from an EMBL/GenBank/DDBJ whole genome shotgun (WGS) entry which is preliminary data.</text>
</comment>
<evidence type="ECO:0000256" key="1">
    <source>
        <dbReference type="SAM" id="Phobius"/>
    </source>
</evidence>
<protein>
    <submittedName>
        <fullName evidence="2">Uncharacterized protein</fullName>
    </submittedName>
</protein>
<dbReference type="InParanoid" id="A0A2G4YTK6"/>
<dbReference type="AlphaFoldDB" id="A0A2G4YTK6"/>
<name>A0A2G4YTK6_9PROT</name>
<keyword evidence="1" id="KW-1133">Transmembrane helix</keyword>